<dbReference type="InterPro" id="IPR059112">
    <property type="entry name" value="CysZ/EI24"/>
</dbReference>
<dbReference type="GO" id="GO:0016236">
    <property type="term" value="P:macroautophagy"/>
    <property type="evidence" value="ECO:0007669"/>
    <property type="project" value="TreeGrafter"/>
</dbReference>
<organism evidence="7 8">
    <name type="scientific">Tetrabaena socialis</name>
    <dbReference type="NCBI Taxonomy" id="47790"/>
    <lineage>
        <taxon>Eukaryota</taxon>
        <taxon>Viridiplantae</taxon>
        <taxon>Chlorophyta</taxon>
        <taxon>core chlorophytes</taxon>
        <taxon>Chlorophyceae</taxon>
        <taxon>CS clade</taxon>
        <taxon>Chlamydomonadales</taxon>
        <taxon>Tetrabaenaceae</taxon>
        <taxon>Tetrabaena</taxon>
    </lineage>
</organism>
<evidence type="ECO:0000313" key="8">
    <source>
        <dbReference type="Proteomes" id="UP000236333"/>
    </source>
</evidence>
<dbReference type="EMBL" id="PGGS01000050">
    <property type="protein sequence ID" value="PNH10637.1"/>
    <property type="molecule type" value="Genomic_DNA"/>
</dbReference>
<keyword evidence="2 6" id="KW-0812">Transmembrane</keyword>
<keyword evidence="8" id="KW-1185">Reference proteome</keyword>
<evidence type="ECO:0000256" key="4">
    <source>
        <dbReference type="ARBA" id="ARBA00023136"/>
    </source>
</evidence>
<dbReference type="PANTHER" id="PTHR21389">
    <property type="entry name" value="P53 INDUCED PROTEIN"/>
    <property type="match status" value="1"/>
</dbReference>
<evidence type="ECO:0000256" key="1">
    <source>
        <dbReference type="ARBA" id="ARBA00004141"/>
    </source>
</evidence>
<feature type="transmembrane region" description="Helical" evidence="6">
    <location>
        <begin position="95"/>
        <end position="113"/>
    </location>
</feature>
<dbReference type="GO" id="GO:0005783">
    <property type="term" value="C:endoplasmic reticulum"/>
    <property type="evidence" value="ECO:0007669"/>
    <property type="project" value="TreeGrafter"/>
</dbReference>
<dbReference type="AlphaFoldDB" id="A0A2J8ADP4"/>
<name>A0A2J8ADP4_9CHLO</name>
<proteinExistence type="predicted"/>
<evidence type="ECO:0000313" key="7">
    <source>
        <dbReference type="EMBL" id="PNH10637.1"/>
    </source>
</evidence>
<dbReference type="GO" id="GO:0016020">
    <property type="term" value="C:membrane"/>
    <property type="evidence" value="ECO:0007669"/>
    <property type="project" value="UniProtKB-SubCell"/>
</dbReference>
<feature type="region of interest" description="Disordered" evidence="5">
    <location>
        <begin position="132"/>
        <end position="151"/>
    </location>
</feature>
<evidence type="ECO:0000256" key="2">
    <source>
        <dbReference type="ARBA" id="ARBA00022692"/>
    </source>
</evidence>
<evidence type="ECO:0000256" key="3">
    <source>
        <dbReference type="ARBA" id="ARBA00022989"/>
    </source>
</evidence>
<dbReference type="Proteomes" id="UP000236333">
    <property type="component" value="Unassembled WGS sequence"/>
</dbReference>
<accession>A0A2J8ADP4</accession>
<dbReference type="PANTHER" id="PTHR21389:SF0">
    <property type="entry name" value="ETOPOSIDE-INDUCED PROTEIN 2.4 HOMOLOG"/>
    <property type="match status" value="1"/>
</dbReference>
<protein>
    <submittedName>
        <fullName evidence="7">Protein EI24</fullName>
    </submittedName>
</protein>
<keyword evidence="4 6" id="KW-0472">Membrane</keyword>
<feature type="transmembrane region" description="Helical" evidence="6">
    <location>
        <begin position="250"/>
        <end position="269"/>
    </location>
</feature>
<feature type="transmembrane region" description="Helical" evidence="6">
    <location>
        <begin position="186"/>
        <end position="205"/>
    </location>
</feature>
<sequence>MLKQAATLWWLGVLESLNLQRCVVFLVLDSSKALGRAVVHCFVLNGCVLGGSTLLWECALLPAVQWLLRFLFAPVAGPLAARCAALLLQLCYHGLWLLPVYLVTMLVSCGIYNDVAKTAFLIKQKQRQQQDAHASTGQRPAGQAGAAGAGGGGGGGGLEDVAQEVYRVVLFCMFLGEVSLVGRLPYAGPALNVLFLSWLYAYYCFDYKWGLQGVRLAERLAYFERRWAFFAGFGLPMALSTALLPFYQGAAVLAVLFPVYILVACDSDVNAVHDRVMGKSGSGRLRHLPIFALAMWPTQRIVNSVAGGGEAGGGGAAVALGSGGGSGGMGT</sequence>
<evidence type="ECO:0000256" key="5">
    <source>
        <dbReference type="SAM" id="MobiDB-lite"/>
    </source>
</evidence>
<evidence type="ECO:0000256" key="6">
    <source>
        <dbReference type="SAM" id="Phobius"/>
    </source>
</evidence>
<reference evidence="7 8" key="1">
    <citation type="journal article" date="2017" name="Mol. Biol. Evol.">
        <title>The 4-celled Tetrabaena socialis nuclear genome reveals the essential components for genetic control of cell number at the origin of multicellularity in the volvocine lineage.</title>
        <authorList>
            <person name="Featherston J."/>
            <person name="Arakaki Y."/>
            <person name="Hanschen E.R."/>
            <person name="Ferris P.J."/>
            <person name="Michod R.E."/>
            <person name="Olson B.J.S.C."/>
            <person name="Nozaki H."/>
            <person name="Durand P.M."/>
        </authorList>
    </citation>
    <scope>NUCLEOTIDE SEQUENCE [LARGE SCALE GENOMIC DNA]</scope>
    <source>
        <strain evidence="7 8">NIES-571</strain>
    </source>
</reference>
<comment type="subcellular location">
    <subcellularLocation>
        <location evidence="1">Membrane</location>
        <topology evidence="1">Multi-pass membrane protein</topology>
    </subcellularLocation>
</comment>
<comment type="caution">
    <text evidence="7">The sequence shown here is derived from an EMBL/GenBank/DDBJ whole genome shotgun (WGS) entry which is preliminary data.</text>
</comment>
<feature type="transmembrane region" description="Helical" evidence="6">
    <location>
        <begin position="37"/>
        <end position="56"/>
    </location>
</feature>
<keyword evidence="3 6" id="KW-1133">Transmembrane helix</keyword>
<dbReference type="OrthoDB" id="266518at2759"/>
<gene>
    <name evidence="7" type="ORF">TSOC_002589</name>
</gene>
<dbReference type="Pfam" id="PF07264">
    <property type="entry name" value="EI24"/>
    <property type="match status" value="1"/>
</dbReference>